<organism evidence="2 3">
    <name type="scientific">Nocardia vermiculata</name>
    <dbReference type="NCBI Taxonomy" id="257274"/>
    <lineage>
        <taxon>Bacteria</taxon>
        <taxon>Bacillati</taxon>
        <taxon>Actinomycetota</taxon>
        <taxon>Actinomycetes</taxon>
        <taxon>Mycobacteriales</taxon>
        <taxon>Nocardiaceae</taxon>
        <taxon>Nocardia</taxon>
    </lineage>
</organism>
<dbReference type="PROSITE" id="PS50995">
    <property type="entry name" value="HTH_MARR_2"/>
    <property type="match status" value="1"/>
</dbReference>
<reference evidence="2 3" key="1">
    <citation type="submission" date="2020-04" db="EMBL/GenBank/DDBJ databases">
        <title>MicrobeNet Type strains.</title>
        <authorList>
            <person name="Nicholson A.C."/>
        </authorList>
    </citation>
    <scope>NUCLEOTIDE SEQUENCE [LARGE SCALE GENOMIC DNA]</scope>
    <source>
        <strain evidence="2 3">JCM 12354</strain>
    </source>
</reference>
<evidence type="ECO:0000313" key="3">
    <source>
        <dbReference type="Proteomes" id="UP000565711"/>
    </source>
</evidence>
<sequence>MAEATPDEVFNALGEFLMRLLSMEESESMDTLVAMDLSFSQVRALFVLAQHGEPIAIHEVAERLRISVATAGRNIDQLVCQQLVLRREDPADRRIKRVSLAEAGRSLVAGHIADKSDELRAFAARLDQSDRTRLLAALQPILAGDALRARSQEICS</sequence>
<dbReference type="SUPFAM" id="SSF46785">
    <property type="entry name" value="Winged helix' DNA-binding domain"/>
    <property type="match status" value="1"/>
</dbReference>
<gene>
    <name evidence="2" type="ORF">HGA08_21275</name>
</gene>
<dbReference type="Pfam" id="PF12802">
    <property type="entry name" value="MarR_2"/>
    <property type="match status" value="1"/>
</dbReference>
<comment type="caution">
    <text evidence="2">The sequence shown here is derived from an EMBL/GenBank/DDBJ whole genome shotgun (WGS) entry which is preliminary data.</text>
</comment>
<dbReference type="AlphaFoldDB" id="A0A846Y471"/>
<dbReference type="SMART" id="SM00347">
    <property type="entry name" value="HTH_MARR"/>
    <property type="match status" value="1"/>
</dbReference>
<name>A0A846Y471_9NOCA</name>
<dbReference type="InterPro" id="IPR036388">
    <property type="entry name" value="WH-like_DNA-bd_sf"/>
</dbReference>
<evidence type="ECO:0000313" key="2">
    <source>
        <dbReference type="EMBL" id="NKY52740.1"/>
    </source>
</evidence>
<protein>
    <submittedName>
        <fullName evidence="2">MarR family transcriptional regulator</fullName>
    </submittedName>
</protein>
<keyword evidence="3" id="KW-1185">Reference proteome</keyword>
<dbReference type="GO" id="GO:0003700">
    <property type="term" value="F:DNA-binding transcription factor activity"/>
    <property type="evidence" value="ECO:0007669"/>
    <property type="project" value="InterPro"/>
</dbReference>
<dbReference type="EMBL" id="JAAXOP010000013">
    <property type="protein sequence ID" value="NKY52740.1"/>
    <property type="molecule type" value="Genomic_DNA"/>
</dbReference>
<evidence type="ECO:0000259" key="1">
    <source>
        <dbReference type="PROSITE" id="PS50995"/>
    </source>
</evidence>
<dbReference type="Gene3D" id="1.10.10.10">
    <property type="entry name" value="Winged helix-like DNA-binding domain superfamily/Winged helix DNA-binding domain"/>
    <property type="match status" value="1"/>
</dbReference>
<dbReference type="PANTHER" id="PTHR33164">
    <property type="entry name" value="TRANSCRIPTIONAL REGULATOR, MARR FAMILY"/>
    <property type="match status" value="1"/>
</dbReference>
<proteinExistence type="predicted"/>
<feature type="domain" description="HTH marR-type" evidence="1">
    <location>
        <begin position="6"/>
        <end position="143"/>
    </location>
</feature>
<dbReference type="PANTHER" id="PTHR33164:SF43">
    <property type="entry name" value="HTH-TYPE TRANSCRIPTIONAL REPRESSOR YETL"/>
    <property type="match status" value="1"/>
</dbReference>
<dbReference type="Proteomes" id="UP000565711">
    <property type="component" value="Unassembled WGS sequence"/>
</dbReference>
<accession>A0A846Y471</accession>
<dbReference type="InterPro" id="IPR000835">
    <property type="entry name" value="HTH_MarR-typ"/>
</dbReference>
<dbReference type="InterPro" id="IPR039422">
    <property type="entry name" value="MarR/SlyA-like"/>
</dbReference>
<dbReference type="InterPro" id="IPR036390">
    <property type="entry name" value="WH_DNA-bd_sf"/>
</dbReference>
<dbReference type="GO" id="GO:0006950">
    <property type="term" value="P:response to stress"/>
    <property type="evidence" value="ECO:0007669"/>
    <property type="project" value="TreeGrafter"/>
</dbReference>